<feature type="domain" description="F-box" evidence="1">
    <location>
        <begin position="32"/>
        <end position="77"/>
    </location>
</feature>
<protein>
    <recommendedName>
        <fullName evidence="1">F-box domain-containing protein</fullName>
    </recommendedName>
</protein>
<dbReference type="InterPro" id="IPR036047">
    <property type="entry name" value="F-box-like_dom_sf"/>
</dbReference>
<evidence type="ECO:0000313" key="2">
    <source>
        <dbReference type="EMBL" id="RPA76214.1"/>
    </source>
</evidence>
<dbReference type="SUPFAM" id="SSF81383">
    <property type="entry name" value="F-box domain"/>
    <property type="match status" value="1"/>
</dbReference>
<organism evidence="2 3">
    <name type="scientific">Ascobolus immersus RN42</name>
    <dbReference type="NCBI Taxonomy" id="1160509"/>
    <lineage>
        <taxon>Eukaryota</taxon>
        <taxon>Fungi</taxon>
        <taxon>Dikarya</taxon>
        <taxon>Ascomycota</taxon>
        <taxon>Pezizomycotina</taxon>
        <taxon>Pezizomycetes</taxon>
        <taxon>Pezizales</taxon>
        <taxon>Ascobolaceae</taxon>
        <taxon>Ascobolus</taxon>
    </lineage>
</organism>
<dbReference type="SUPFAM" id="SSF48403">
    <property type="entry name" value="Ankyrin repeat"/>
    <property type="match status" value="1"/>
</dbReference>
<proteinExistence type="predicted"/>
<evidence type="ECO:0000259" key="1">
    <source>
        <dbReference type="PROSITE" id="PS50181"/>
    </source>
</evidence>
<sequence>MCSDMDARSGWQLDIYTPFNSNSIMHSPRNGTSPLFSLPTELFLTIGDYLDIFTLSTLQITCHALRGIFNHQHMKRLAYLLGLYVKFHQIFDLVNEEDREYDQTLREACETLKEGKDICIFEDDIMGREWITTKFLLQFAKQLHSQDRLQKMLEMNAAWGRSKDIHIVLSGIIQNGRRRQDHGEHSDIVQMLAKRYLELDGEKRFDLVSYSLWYLQIRYSRLLREVFGFGEVERLSLDTWQQLFRCCHGNLFRLRSVQWLRPDNAAPRDIVKLVQYVVEEIGVEIPTEYLETFIERLITSGNTYEDCHDSREVFQEFGGAIADILKFFGRHGVNLQAFANHELADIHWFDNSFVLKAFGKAGCYLGPFDEGVRNVRIHRICNRSHECDTEYLELLLKQGCNVDLKDENGDTPLLLTLRFLTHWPPRMSHLQSSNEAVLPSYWSTETHDGEFPEYTMSEDIQFFLKNGADPFTVGANGETAITIAMILGAQDIIEDMINWDTRREERYGNLSPQEVYNRWITDDKMWTQQLLYPGTRQRAELEDLYRGKLLLTSTRCLFDEPEIELESQYLLAPKQVLSPKTDPT</sequence>
<accession>A0A3N4I2Y1</accession>
<dbReference type="PROSITE" id="PS50181">
    <property type="entry name" value="FBOX"/>
    <property type="match status" value="1"/>
</dbReference>
<keyword evidence="3" id="KW-1185">Reference proteome</keyword>
<dbReference type="Gene3D" id="1.25.40.20">
    <property type="entry name" value="Ankyrin repeat-containing domain"/>
    <property type="match status" value="1"/>
</dbReference>
<reference evidence="2 3" key="1">
    <citation type="journal article" date="2018" name="Nat. Ecol. Evol.">
        <title>Pezizomycetes genomes reveal the molecular basis of ectomycorrhizal truffle lifestyle.</title>
        <authorList>
            <person name="Murat C."/>
            <person name="Payen T."/>
            <person name="Noel B."/>
            <person name="Kuo A."/>
            <person name="Morin E."/>
            <person name="Chen J."/>
            <person name="Kohler A."/>
            <person name="Krizsan K."/>
            <person name="Balestrini R."/>
            <person name="Da Silva C."/>
            <person name="Montanini B."/>
            <person name="Hainaut M."/>
            <person name="Levati E."/>
            <person name="Barry K.W."/>
            <person name="Belfiori B."/>
            <person name="Cichocki N."/>
            <person name="Clum A."/>
            <person name="Dockter R.B."/>
            <person name="Fauchery L."/>
            <person name="Guy J."/>
            <person name="Iotti M."/>
            <person name="Le Tacon F."/>
            <person name="Lindquist E.A."/>
            <person name="Lipzen A."/>
            <person name="Malagnac F."/>
            <person name="Mello A."/>
            <person name="Molinier V."/>
            <person name="Miyauchi S."/>
            <person name="Poulain J."/>
            <person name="Riccioni C."/>
            <person name="Rubini A."/>
            <person name="Sitrit Y."/>
            <person name="Splivallo R."/>
            <person name="Traeger S."/>
            <person name="Wang M."/>
            <person name="Zifcakova L."/>
            <person name="Wipf D."/>
            <person name="Zambonelli A."/>
            <person name="Paolocci F."/>
            <person name="Nowrousian M."/>
            <person name="Ottonello S."/>
            <person name="Baldrian P."/>
            <person name="Spatafora J.W."/>
            <person name="Henrissat B."/>
            <person name="Nagy L.G."/>
            <person name="Aury J.M."/>
            <person name="Wincker P."/>
            <person name="Grigoriev I.V."/>
            <person name="Bonfante P."/>
            <person name="Martin F.M."/>
        </authorList>
    </citation>
    <scope>NUCLEOTIDE SEQUENCE [LARGE SCALE GENOMIC DNA]</scope>
    <source>
        <strain evidence="2 3">RN42</strain>
    </source>
</reference>
<name>A0A3N4I2Y1_ASCIM</name>
<dbReference type="OrthoDB" id="3477286at2759"/>
<dbReference type="InterPro" id="IPR036770">
    <property type="entry name" value="Ankyrin_rpt-contain_sf"/>
</dbReference>
<dbReference type="EMBL" id="ML119749">
    <property type="protein sequence ID" value="RPA76214.1"/>
    <property type="molecule type" value="Genomic_DNA"/>
</dbReference>
<evidence type="ECO:0000313" key="3">
    <source>
        <dbReference type="Proteomes" id="UP000275078"/>
    </source>
</evidence>
<dbReference type="AlphaFoldDB" id="A0A3N4I2Y1"/>
<gene>
    <name evidence="2" type="ORF">BJ508DRAFT_311319</name>
</gene>
<dbReference type="InterPro" id="IPR001810">
    <property type="entry name" value="F-box_dom"/>
</dbReference>
<dbReference type="Proteomes" id="UP000275078">
    <property type="component" value="Unassembled WGS sequence"/>
</dbReference>